<organism evidence="2 3">
    <name type="scientific">Mya arenaria</name>
    <name type="common">Soft-shell clam</name>
    <dbReference type="NCBI Taxonomy" id="6604"/>
    <lineage>
        <taxon>Eukaryota</taxon>
        <taxon>Metazoa</taxon>
        <taxon>Spiralia</taxon>
        <taxon>Lophotrochozoa</taxon>
        <taxon>Mollusca</taxon>
        <taxon>Bivalvia</taxon>
        <taxon>Autobranchia</taxon>
        <taxon>Heteroconchia</taxon>
        <taxon>Euheterodonta</taxon>
        <taxon>Imparidentia</taxon>
        <taxon>Neoheterodontei</taxon>
        <taxon>Myida</taxon>
        <taxon>Myoidea</taxon>
        <taxon>Myidae</taxon>
        <taxon>Mya</taxon>
    </lineage>
</organism>
<dbReference type="Proteomes" id="UP001164746">
    <property type="component" value="Chromosome 13"/>
</dbReference>
<sequence length="91" mass="9528">MLKVGEGGGGEEGRRGGGGEEGRRGGVSATFPSPVSHMRMYVSHDPVTSESPCDAIDHTHPCIIPATGRCTVPHRLQLLYPGLSCSSQDVP</sequence>
<proteinExistence type="predicted"/>
<feature type="region of interest" description="Disordered" evidence="1">
    <location>
        <begin position="1"/>
        <end position="35"/>
    </location>
</feature>
<name>A0ABY7FVA8_MYAAR</name>
<protein>
    <submittedName>
        <fullName evidence="2">Uncharacterized protein</fullName>
    </submittedName>
</protein>
<reference evidence="2" key="1">
    <citation type="submission" date="2022-11" db="EMBL/GenBank/DDBJ databases">
        <title>Centuries of genome instability and evolution in soft-shell clam transmissible cancer (bioRxiv).</title>
        <authorList>
            <person name="Hart S.F.M."/>
            <person name="Yonemitsu M.A."/>
            <person name="Giersch R.M."/>
            <person name="Beal B.F."/>
            <person name="Arriagada G."/>
            <person name="Davis B.W."/>
            <person name="Ostrander E.A."/>
            <person name="Goff S.P."/>
            <person name="Metzger M.J."/>
        </authorList>
    </citation>
    <scope>NUCLEOTIDE SEQUENCE</scope>
    <source>
        <strain evidence="2">MELC-2E11</strain>
        <tissue evidence="2">Siphon/mantle</tissue>
    </source>
</reference>
<feature type="compositionally biased region" description="Gly residues" evidence="1">
    <location>
        <begin position="1"/>
        <end position="10"/>
    </location>
</feature>
<gene>
    <name evidence="2" type="ORF">MAR_038498</name>
</gene>
<evidence type="ECO:0000313" key="3">
    <source>
        <dbReference type="Proteomes" id="UP001164746"/>
    </source>
</evidence>
<feature type="compositionally biased region" description="Basic and acidic residues" evidence="1">
    <location>
        <begin position="11"/>
        <end position="24"/>
    </location>
</feature>
<keyword evidence="3" id="KW-1185">Reference proteome</keyword>
<evidence type="ECO:0000256" key="1">
    <source>
        <dbReference type="SAM" id="MobiDB-lite"/>
    </source>
</evidence>
<dbReference type="EMBL" id="CP111024">
    <property type="protein sequence ID" value="WAR24829.1"/>
    <property type="molecule type" value="Genomic_DNA"/>
</dbReference>
<evidence type="ECO:0000313" key="2">
    <source>
        <dbReference type="EMBL" id="WAR24829.1"/>
    </source>
</evidence>
<accession>A0ABY7FVA8</accession>